<dbReference type="SUPFAM" id="SSF56645">
    <property type="entry name" value="Acyl-CoA dehydrogenase NM domain-like"/>
    <property type="match status" value="1"/>
</dbReference>
<dbReference type="InParanoid" id="A0A6P8IJ55"/>
<dbReference type="InterPro" id="IPR046373">
    <property type="entry name" value="Acyl-CoA_Oxase/DH_mid-dom_sf"/>
</dbReference>
<dbReference type="PROSITE" id="PS00073">
    <property type="entry name" value="ACYL_COA_DH_2"/>
    <property type="match status" value="1"/>
</dbReference>
<feature type="domain" description="Acyl-CoA dehydrogenase/oxidase N-terminal" evidence="9">
    <location>
        <begin position="49"/>
        <end position="163"/>
    </location>
</feature>
<dbReference type="InterPro" id="IPR013786">
    <property type="entry name" value="AcylCoA_DH/ox_N"/>
</dbReference>
<keyword evidence="3 6" id="KW-0285">Flavoprotein</keyword>
<dbReference type="KEGG" id="aten:116301830"/>
<evidence type="ECO:0000313" key="10">
    <source>
        <dbReference type="Proteomes" id="UP000515163"/>
    </source>
</evidence>
<dbReference type="SUPFAM" id="SSF47203">
    <property type="entry name" value="Acyl-CoA dehydrogenase C-terminal domain-like"/>
    <property type="match status" value="1"/>
</dbReference>
<dbReference type="InterPro" id="IPR036250">
    <property type="entry name" value="AcylCo_DH-like_C"/>
</dbReference>
<dbReference type="Pfam" id="PF00441">
    <property type="entry name" value="Acyl-CoA_dh_1"/>
    <property type="match status" value="1"/>
</dbReference>
<dbReference type="GeneID" id="116301830"/>
<comment type="cofactor">
    <cofactor evidence="1 6">
        <name>FAD</name>
        <dbReference type="ChEBI" id="CHEBI:57692"/>
    </cofactor>
</comment>
<dbReference type="Pfam" id="PF02770">
    <property type="entry name" value="Acyl-CoA_dh_M"/>
    <property type="match status" value="1"/>
</dbReference>
<dbReference type="PANTHER" id="PTHR48083">
    <property type="entry name" value="MEDIUM-CHAIN SPECIFIC ACYL-COA DEHYDROGENASE, MITOCHONDRIAL-RELATED"/>
    <property type="match status" value="1"/>
</dbReference>
<evidence type="ECO:0000256" key="3">
    <source>
        <dbReference type="ARBA" id="ARBA00022630"/>
    </source>
</evidence>
<name>A0A6P8IJ55_ACTTE</name>
<dbReference type="InterPro" id="IPR006091">
    <property type="entry name" value="Acyl-CoA_Oxase/DH_mid-dom"/>
</dbReference>
<dbReference type="GO" id="GO:0033539">
    <property type="term" value="P:fatty acid beta-oxidation using acyl-CoA dehydrogenase"/>
    <property type="evidence" value="ECO:0007669"/>
    <property type="project" value="TreeGrafter"/>
</dbReference>
<evidence type="ECO:0000256" key="4">
    <source>
        <dbReference type="ARBA" id="ARBA00022827"/>
    </source>
</evidence>
<feature type="domain" description="Acyl-CoA oxidase/dehydrogenase middle" evidence="8">
    <location>
        <begin position="167"/>
        <end position="262"/>
    </location>
</feature>
<dbReference type="PANTHER" id="PTHR48083:SF6">
    <property type="entry name" value="ACYL-COA DEHYDROGENASE 6"/>
    <property type="match status" value="1"/>
</dbReference>
<dbReference type="AlphaFoldDB" id="A0A6P8IJ55"/>
<dbReference type="Gene3D" id="2.40.110.10">
    <property type="entry name" value="Butyryl-CoA Dehydrogenase, subunit A, domain 2"/>
    <property type="match status" value="1"/>
</dbReference>
<keyword evidence="5 6" id="KW-0560">Oxidoreductase</keyword>
<keyword evidence="4 6" id="KW-0274">FAD</keyword>
<dbReference type="GO" id="GO:0005737">
    <property type="term" value="C:cytoplasm"/>
    <property type="evidence" value="ECO:0007669"/>
    <property type="project" value="TreeGrafter"/>
</dbReference>
<evidence type="ECO:0000259" key="7">
    <source>
        <dbReference type="Pfam" id="PF00441"/>
    </source>
</evidence>
<accession>A0A6P8IJ55</accession>
<dbReference type="Gene3D" id="1.10.540.10">
    <property type="entry name" value="Acyl-CoA dehydrogenase/oxidase, N-terminal domain"/>
    <property type="match status" value="1"/>
</dbReference>
<comment type="similarity">
    <text evidence="2 6">Belongs to the acyl-CoA dehydrogenase family.</text>
</comment>
<dbReference type="InterPro" id="IPR006089">
    <property type="entry name" value="Acyl-CoA_DH_CS"/>
</dbReference>
<dbReference type="FunFam" id="2.40.110.10:FF:000002">
    <property type="entry name" value="Acyl-CoA dehydrogenase fadE12"/>
    <property type="match status" value="1"/>
</dbReference>
<dbReference type="Pfam" id="PF02771">
    <property type="entry name" value="Acyl-CoA_dh_N"/>
    <property type="match status" value="1"/>
</dbReference>
<dbReference type="Gene3D" id="1.20.140.10">
    <property type="entry name" value="Butyryl-CoA Dehydrogenase, subunit A, domain 3"/>
    <property type="match status" value="1"/>
</dbReference>
<dbReference type="InterPro" id="IPR009100">
    <property type="entry name" value="AcylCoA_DH/oxidase_NM_dom_sf"/>
</dbReference>
<dbReference type="RefSeq" id="XP_031566824.1">
    <property type="nucleotide sequence ID" value="XM_031710964.1"/>
</dbReference>
<evidence type="ECO:0000313" key="11">
    <source>
        <dbReference type="RefSeq" id="XP_031566824.1"/>
    </source>
</evidence>
<evidence type="ECO:0000256" key="5">
    <source>
        <dbReference type="ARBA" id="ARBA00023002"/>
    </source>
</evidence>
<evidence type="ECO:0000259" key="9">
    <source>
        <dbReference type="Pfam" id="PF02771"/>
    </source>
</evidence>
<reference evidence="11" key="1">
    <citation type="submission" date="2025-08" db="UniProtKB">
        <authorList>
            <consortium name="RefSeq"/>
        </authorList>
    </citation>
    <scope>IDENTIFICATION</scope>
    <source>
        <tissue evidence="11">Tentacle</tissue>
    </source>
</reference>
<protein>
    <submittedName>
        <fullName evidence="11">Probable acyl-CoA dehydrogenase 6</fullName>
    </submittedName>
</protein>
<dbReference type="PROSITE" id="PS00072">
    <property type="entry name" value="ACYL_COA_DH_1"/>
    <property type="match status" value="1"/>
</dbReference>
<evidence type="ECO:0000256" key="1">
    <source>
        <dbReference type="ARBA" id="ARBA00001974"/>
    </source>
</evidence>
<dbReference type="InterPro" id="IPR009075">
    <property type="entry name" value="AcylCo_DH/oxidase_C"/>
</dbReference>
<dbReference type="InterPro" id="IPR037069">
    <property type="entry name" value="AcylCoA_DH/ox_N_sf"/>
</dbReference>
<feature type="domain" description="Acyl-CoA dehydrogenase/oxidase C-terminal" evidence="7">
    <location>
        <begin position="274"/>
        <end position="422"/>
    </location>
</feature>
<dbReference type="OrthoDB" id="10262177at2759"/>
<dbReference type="Proteomes" id="UP000515163">
    <property type="component" value="Unplaced"/>
</dbReference>
<keyword evidence="10" id="KW-1185">Reference proteome</keyword>
<dbReference type="GO" id="GO:0050660">
    <property type="term" value="F:flavin adenine dinucleotide binding"/>
    <property type="evidence" value="ECO:0007669"/>
    <property type="project" value="InterPro"/>
</dbReference>
<dbReference type="GO" id="GO:0003995">
    <property type="term" value="F:acyl-CoA dehydrogenase activity"/>
    <property type="evidence" value="ECO:0007669"/>
    <property type="project" value="InterPro"/>
</dbReference>
<evidence type="ECO:0000256" key="6">
    <source>
        <dbReference type="RuleBase" id="RU362125"/>
    </source>
</evidence>
<sequence>MASSRLLSSQGARRSFRVLLRPLSTKSSTKTVVKLRPDPYDYAHESIYTAEHAELREAFGKFIDKEINPFVDEWEKAKMFPAHKLFKKLGTAGYLGVNKPVECGGQGLDYSYSVAIIEELGRIKCGGVPMAIGVQADMTTPALIKFGSEELRQQFLRPTIEGDLVACLGVSETGAGSDVASIKTTAVKDGDDYVINGGKMWTTNGVQADWMCLLANTSEGHPHYNKSLICLPLNLPGVQRARAIDKLGMHCSDTAEFYFDQVRVPQSYRIGEEGKGFIYQMLQFVEERVFAGASVLLSMERLISDTAEYCRNRSAFGKSILDNQYVHFRLAELQTEVEMLRSLVYRTSYLHMRGIDANLFASMLKLKAGRLVREVTDSCLQFWGGMGFTSDVEVSRAYRDNRLLSIGGGADEVMLSIICKEMNLLPEEKSNKK</sequence>
<gene>
    <name evidence="11" type="primary">LOC116301830</name>
</gene>
<dbReference type="InterPro" id="IPR050741">
    <property type="entry name" value="Acyl-CoA_dehydrogenase"/>
</dbReference>
<proteinExistence type="inferred from homology"/>
<evidence type="ECO:0000259" key="8">
    <source>
        <dbReference type="Pfam" id="PF02770"/>
    </source>
</evidence>
<organism evidence="10 11">
    <name type="scientific">Actinia tenebrosa</name>
    <name type="common">Australian red waratah sea anemone</name>
    <dbReference type="NCBI Taxonomy" id="6105"/>
    <lineage>
        <taxon>Eukaryota</taxon>
        <taxon>Metazoa</taxon>
        <taxon>Cnidaria</taxon>
        <taxon>Anthozoa</taxon>
        <taxon>Hexacorallia</taxon>
        <taxon>Actiniaria</taxon>
        <taxon>Actiniidae</taxon>
        <taxon>Actinia</taxon>
    </lineage>
</organism>
<evidence type="ECO:0000256" key="2">
    <source>
        <dbReference type="ARBA" id="ARBA00009347"/>
    </source>
</evidence>